<reference evidence="3" key="1">
    <citation type="submission" date="2017-12" db="EMBL/GenBank/DDBJ databases">
        <title>FDA dAtabase for Regulatory Grade micrObial Sequences (FDA-ARGOS): Supporting development and validation of Infectious Disease Dx tests.</title>
        <authorList>
            <person name="Campos J."/>
            <person name="Goldberg B."/>
            <person name="Tallon L."/>
            <person name="Sadzewicz L."/>
            <person name="Sengamalay N."/>
            <person name="Ott S."/>
            <person name="Godinez A."/>
            <person name="Nagaraj S."/>
            <person name="Vyas G."/>
            <person name="Aluvathingal J."/>
            <person name="Nadendla S."/>
            <person name="Geyer C."/>
            <person name="Nandy P."/>
            <person name="Hobson J."/>
            <person name="Sichtig H."/>
        </authorList>
    </citation>
    <scope>NUCLEOTIDE SEQUENCE</scope>
    <source>
        <strain evidence="3">FDAARGOS_252</strain>
    </source>
</reference>
<dbReference type="GO" id="GO:0004462">
    <property type="term" value="F:lactoylglutathione lyase activity"/>
    <property type="evidence" value="ECO:0007669"/>
    <property type="project" value="InterPro"/>
</dbReference>
<dbReference type="GO" id="GO:0046872">
    <property type="term" value="F:metal ion binding"/>
    <property type="evidence" value="ECO:0007669"/>
    <property type="project" value="UniProtKB-KW"/>
</dbReference>
<feature type="domain" description="VOC" evidence="2">
    <location>
        <begin position="9"/>
        <end position="124"/>
    </location>
</feature>
<dbReference type="EMBL" id="CP020442">
    <property type="protein sequence ID" value="ARC36449.1"/>
    <property type="molecule type" value="Genomic_DNA"/>
</dbReference>
<dbReference type="Pfam" id="PF00903">
    <property type="entry name" value="Glyoxalase"/>
    <property type="match status" value="2"/>
</dbReference>
<keyword evidence="1" id="KW-0479">Metal-binding</keyword>
<evidence type="ECO:0000313" key="3">
    <source>
        <dbReference type="EMBL" id="ARC36449.1"/>
    </source>
</evidence>
<dbReference type="InterPro" id="IPR037523">
    <property type="entry name" value="VOC_core"/>
</dbReference>
<dbReference type="STRING" id="147645.A6J80_08695"/>
<evidence type="ECO:0000259" key="2">
    <source>
        <dbReference type="PROSITE" id="PS51819"/>
    </source>
</evidence>
<evidence type="ECO:0000256" key="1">
    <source>
        <dbReference type="ARBA" id="ARBA00022723"/>
    </source>
</evidence>
<dbReference type="SUPFAM" id="SSF54593">
    <property type="entry name" value="Glyoxalase/Bleomycin resistance protein/Dihydroxybiphenyl dioxygenase"/>
    <property type="match status" value="2"/>
</dbReference>
<dbReference type="PANTHER" id="PTHR43279:SF1">
    <property type="entry name" value="CATECHOL-2,3-DIOXYGENASE"/>
    <property type="match status" value="1"/>
</dbReference>
<dbReference type="InterPro" id="IPR029068">
    <property type="entry name" value="Glyas_Bleomycin-R_OHBP_Dase"/>
</dbReference>
<dbReference type="RefSeq" id="WP_080621156.1">
    <property type="nucleotide sequence ID" value="NZ_CAWMZI010000001.1"/>
</dbReference>
<dbReference type="KEGG" id="pye:A6J80_08695"/>
<dbReference type="PANTHER" id="PTHR43279">
    <property type="entry name" value="CATECHOL-2,3-DIOXYGENASE"/>
    <property type="match status" value="1"/>
</dbReference>
<name>A0A1V0GRX6_9RHOB</name>
<evidence type="ECO:0000313" key="4">
    <source>
        <dbReference type="Proteomes" id="UP000191257"/>
    </source>
</evidence>
<gene>
    <name evidence="3" type="ORF">A6J80_08695</name>
</gene>
<dbReference type="PROSITE" id="PS51819">
    <property type="entry name" value="VOC"/>
    <property type="match status" value="1"/>
</dbReference>
<dbReference type="eggNOG" id="COG2514">
    <property type="taxonomic scope" value="Bacteria"/>
</dbReference>
<protein>
    <submittedName>
        <fullName evidence="3">Glyoxalase</fullName>
    </submittedName>
</protein>
<dbReference type="PROSITE" id="PS00934">
    <property type="entry name" value="GLYOXALASE_I_1"/>
    <property type="match status" value="1"/>
</dbReference>
<sequence length="261" mass="27964">MATSDAPIRIGRVALTVNDLATVGDFYQRVVGLRRLSQDGGTMVLGAGDRPLLELREDRAARHRPAEAGLFHTAFLLPGRIDLADWLGMAAARGLALDGASGHRVSEAVYLRDPEGNGIEIYADRPRSAWAWRDGEVQMDTTRLDVPDLLAQARPWQGAPEDTVVGHVHLQVGDLAAAGDFMTGALGLDRTLQYPGASFFSWGGYHHHLAGNIWNSRGAGPRSPDATGLAEIALTADPGAALPLGATETVDPWGTRLRLEH</sequence>
<keyword evidence="4" id="KW-1185">Reference proteome</keyword>
<organism evidence="3 4">
    <name type="scientific">Paracoccus yeei</name>
    <dbReference type="NCBI Taxonomy" id="147645"/>
    <lineage>
        <taxon>Bacteria</taxon>
        <taxon>Pseudomonadati</taxon>
        <taxon>Pseudomonadota</taxon>
        <taxon>Alphaproteobacteria</taxon>
        <taxon>Rhodobacterales</taxon>
        <taxon>Paracoccaceae</taxon>
        <taxon>Paracoccus</taxon>
    </lineage>
</organism>
<dbReference type="InterPro" id="IPR004360">
    <property type="entry name" value="Glyas_Fos-R_dOase_dom"/>
</dbReference>
<dbReference type="Gene3D" id="3.10.180.10">
    <property type="entry name" value="2,3-Dihydroxybiphenyl 1,2-Dioxygenase, domain 1"/>
    <property type="match status" value="2"/>
</dbReference>
<dbReference type="Proteomes" id="UP000191257">
    <property type="component" value="Chromosome"/>
</dbReference>
<dbReference type="AlphaFoldDB" id="A0A1V0GRX6"/>
<accession>A0A1V0GRX6</accession>
<proteinExistence type="predicted"/>
<dbReference type="InterPro" id="IPR018146">
    <property type="entry name" value="Glyoxalase_1_CS"/>
</dbReference>